<reference evidence="2 3" key="1">
    <citation type="journal article" date="2018" name="Mol. Biol. Evol.">
        <title>Broad Genomic Sampling Reveals a Smut Pathogenic Ancestry of the Fungal Clade Ustilaginomycotina.</title>
        <authorList>
            <person name="Kijpornyongpan T."/>
            <person name="Mondo S.J."/>
            <person name="Barry K."/>
            <person name="Sandor L."/>
            <person name="Lee J."/>
            <person name="Lipzen A."/>
            <person name="Pangilinan J."/>
            <person name="LaButti K."/>
            <person name="Hainaut M."/>
            <person name="Henrissat B."/>
            <person name="Grigoriev I.V."/>
            <person name="Spatafora J.W."/>
            <person name="Aime M.C."/>
        </authorList>
    </citation>
    <scope>NUCLEOTIDE SEQUENCE [LARGE SCALE GENOMIC DNA]</scope>
    <source>
        <strain evidence="2 3">MCA 3645</strain>
    </source>
</reference>
<organism evidence="2 3">
    <name type="scientific">Testicularia cyperi</name>
    <dbReference type="NCBI Taxonomy" id="1882483"/>
    <lineage>
        <taxon>Eukaryota</taxon>
        <taxon>Fungi</taxon>
        <taxon>Dikarya</taxon>
        <taxon>Basidiomycota</taxon>
        <taxon>Ustilaginomycotina</taxon>
        <taxon>Ustilaginomycetes</taxon>
        <taxon>Ustilaginales</taxon>
        <taxon>Anthracoideaceae</taxon>
        <taxon>Testicularia</taxon>
    </lineage>
</organism>
<sequence>MFAPSHNKSDAGASQQGSSSSKRRSKIMMKIIPFAREPAGPPSPTVPERRHHTFPRLRLQKDEPEPVETLASHFEGISITGATQTLSPPSSASSLRSNFSISGSAHGGMSSSATSPDLLRNELDTFHSNHSANSAVGRKESGKRCKSATSRESMKALFGHTNKPSSSSLSSSGLDAEADWERTLEEAANRASWQSSISHRPRSHHISHSRSGSQLTWPRISQPGHQREGLMLEHVFVDASDDGHASYTSSIYSPFVDANGSTSSLPMSVCSSSSFAPRPSLYYTPPPMHVQQEHQQRRRSGLANPSDSRVPSISISGPSFAATMAQGPSRPTDTGGSCARDETEGKRYDTLPRMTSRRRPSTTGSSVLGEPAAFGFKSVDPLQNARYVPASSGTSSVGRSAGIKRRPLMDPNPIVPKQVWEMGRRRSSGRLVGLPNTTSQTATGSTTTMPTIPQAHSRETSLADEEDEASLELVLETEGDQYLDAPEMTMHLGHLGPRGGAVDWSEDSTNEQLDAFPAGRSGSGFIPLRLSPSTSAASIWLRTESGESRRPSWDDLALLGHATREREGKDRAGPRFDLSMFSPPTPPSRTSSTVKKPPVPPRRFSRSTAVPDVPETVTSSSDTEDLEFDLPDDESHLPPHLRRRSTFTPVSPLNSVLPLASPPSPPQ</sequence>
<feature type="region of interest" description="Disordered" evidence="1">
    <location>
        <begin position="193"/>
        <end position="217"/>
    </location>
</feature>
<evidence type="ECO:0000256" key="1">
    <source>
        <dbReference type="SAM" id="MobiDB-lite"/>
    </source>
</evidence>
<feature type="compositionally biased region" description="Polar residues" evidence="1">
    <location>
        <begin position="303"/>
        <end position="317"/>
    </location>
</feature>
<gene>
    <name evidence="2" type="ORF">BCV70DRAFT_233404</name>
</gene>
<name>A0A317XIM6_9BASI</name>
<evidence type="ECO:0000313" key="3">
    <source>
        <dbReference type="Proteomes" id="UP000246740"/>
    </source>
</evidence>
<dbReference type="OrthoDB" id="2556486at2759"/>
<feature type="region of interest" description="Disordered" evidence="1">
    <location>
        <begin position="564"/>
        <end position="667"/>
    </location>
</feature>
<keyword evidence="3" id="KW-1185">Reference proteome</keyword>
<feature type="region of interest" description="Disordered" evidence="1">
    <location>
        <begin position="1"/>
        <end position="151"/>
    </location>
</feature>
<feature type="region of interest" description="Disordered" evidence="1">
    <location>
        <begin position="429"/>
        <end position="453"/>
    </location>
</feature>
<proteinExistence type="predicted"/>
<protein>
    <submittedName>
        <fullName evidence="2">Uncharacterized protein</fullName>
    </submittedName>
</protein>
<evidence type="ECO:0000313" key="2">
    <source>
        <dbReference type="EMBL" id="PWY98146.1"/>
    </source>
</evidence>
<dbReference type="InParanoid" id="A0A317XIM6"/>
<feature type="compositionally biased region" description="Acidic residues" evidence="1">
    <location>
        <begin position="622"/>
        <end position="632"/>
    </location>
</feature>
<accession>A0A317XIM6</accession>
<dbReference type="Proteomes" id="UP000246740">
    <property type="component" value="Unassembled WGS sequence"/>
</dbReference>
<feature type="compositionally biased region" description="Basic and acidic residues" evidence="1">
    <location>
        <begin position="339"/>
        <end position="350"/>
    </location>
</feature>
<dbReference type="AlphaFoldDB" id="A0A317XIM6"/>
<feature type="compositionally biased region" description="Basic and acidic residues" evidence="1">
    <location>
        <begin position="564"/>
        <end position="574"/>
    </location>
</feature>
<feature type="compositionally biased region" description="Low complexity" evidence="1">
    <location>
        <begin position="87"/>
        <end position="115"/>
    </location>
</feature>
<feature type="region of interest" description="Disordered" evidence="1">
    <location>
        <begin position="284"/>
        <end position="369"/>
    </location>
</feature>
<feature type="compositionally biased region" description="Low complexity" evidence="1">
    <location>
        <begin position="437"/>
        <end position="451"/>
    </location>
</feature>
<feature type="compositionally biased region" description="Low complexity" evidence="1">
    <location>
        <begin position="11"/>
        <end position="20"/>
    </location>
</feature>
<feature type="compositionally biased region" description="Low complexity" evidence="1">
    <location>
        <begin position="649"/>
        <end position="659"/>
    </location>
</feature>
<feature type="compositionally biased region" description="Basic residues" evidence="1">
    <location>
        <begin position="199"/>
        <end position="208"/>
    </location>
</feature>
<dbReference type="EMBL" id="KZ819200">
    <property type="protein sequence ID" value="PWY98146.1"/>
    <property type="molecule type" value="Genomic_DNA"/>
</dbReference>
<feature type="region of interest" description="Disordered" evidence="1">
    <location>
        <begin position="387"/>
        <end position="414"/>
    </location>
</feature>